<dbReference type="RefSeq" id="WP_220096649.1">
    <property type="nucleotide sequence ID" value="NZ_AP022605.1"/>
</dbReference>
<reference evidence="1 2" key="1">
    <citation type="journal article" date="2019" name="Emerg. Microbes Infect.">
        <title>Comprehensive subspecies identification of 175 nontuberculous mycobacteria species based on 7547 genomic profiles.</title>
        <authorList>
            <person name="Matsumoto Y."/>
            <person name="Kinjo T."/>
            <person name="Motooka D."/>
            <person name="Nabeya D."/>
            <person name="Jung N."/>
            <person name="Uechi K."/>
            <person name="Horii T."/>
            <person name="Iida T."/>
            <person name="Fujita J."/>
            <person name="Nakamura S."/>
        </authorList>
    </citation>
    <scope>NUCLEOTIDE SEQUENCE [LARGE SCALE GENOMIC DNA]</scope>
    <source>
        <strain evidence="1 2">JCM 12405</strain>
    </source>
</reference>
<organism evidence="1 2">
    <name type="scientific">Mycolicibacterium doricum</name>
    <dbReference type="NCBI Taxonomy" id="126673"/>
    <lineage>
        <taxon>Bacteria</taxon>
        <taxon>Bacillati</taxon>
        <taxon>Actinomycetota</taxon>
        <taxon>Actinomycetes</taxon>
        <taxon>Mycobacteriales</taxon>
        <taxon>Mycobacteriaceae</taxon>
        <taxon>Mycolicibacterium</taxon>
    </lineage>
</organism>
<proteinExistence type="predicted"/>
<evidence type="ECO:0000313" key="1">
    <source>
        <dbReference type="EMBL" id="BBZ07423.1"/>
    </source>
</evidence>
<gene>
    <name evidence="1" type="ORF">MDOR_15920</name>
</gene>
<protein>
    <submittedName>
        <fullName evidence="1">Uncharacterized protein</fullName>
    </submittedName>
</protein>
<evidence type="ECO:0000313" key="2">
    <source>
        <dbReference type="Proteomes" id="UP000467201"/>
    </source>
</evidence>
<dbReference type="Proteomes" id="UP000467201">
    <property type="component" value="Chromosome"/>
</dbReference>
<dbReference type="KEGG" id="mdr:MDOR_15920"/>
<sequence>MHLLGGAASGFTAKDIENQGISSLRSKPVSLTLPRLRAARAAVGEPDRRVGQAFQLRDHPADLFGTTTTIRKKTADE</sequence>
<name>A0A7I7VTB8_9MYCO</name>
<dbReference type="AlphaFoldDB" id="A0A7I7VTB8"/>
<dbReference type="EMBL" id="AP022605">
    <property type="protein sequence ID" value="BBZ07423.1"/>
    <property type="molecule type" value="Genomic_DNA"/>
</dbReference>
<accession>A0A7I7VTB8</accession>